<feature type="lipid moiety-binding region" description="S-diacylglycerol cysteine" evidence="7">
    <location>
        <position position="22"/>
    </location>
</feature>
<proteinExistence type="inferred from homology"/>
<dbReference type="InterPro" id="IPR004872">
    <property type="entry name" value="Lipoprotein_NlpA"/>
</dbReference>
<keyword evidence="2" id="KW-0732">Signal</keyword>
<gene>
    <name evidence="8" type="ORF">M983_2786</name>
</gene>
<dbReference type="PATRIC" id="fig|1354337.4.peg.2856"/>
<evidence type="ECO:0000256" key="5">
    <source>
        <dbReference type="ARBA" id="ARBA00023288"/>
    </source>
</evidence>
<evidence type="ECO:0000256" key="3">
    <source>
        <dbReference type="ARBA" id="ARBA00023136"/>
    </source>
</evidence>
<evidence type="ECO:0000256" key="6">
    <source>
        <dbReference type="PIRNR" id="PIRNR002854"/>
    </source>
</evidence>
<dbReference type="EMBL" id="LXEN01000139">
    <property type="protein sequence ID" value="OAT23422.1"/>
    <property type="molecule type" value="Genomic_DNA"/>
</dbReference>
<dbReference type="PANTHER" id="PTHR30429:SF0">
    <property type="entry name" value="METHIONINE-BINDING LIPOPROTEIN METQ"/>
    <property type="match status" value="1"/>
</dbReference>
<accession>A0A198FEV6</accession>
<evidence type="ECO:0000256" key="2">
    <source>
        <dbReference type="ARBA" id="ARBA00022729"/>
    </source>
</evidence>
<dbReference type="AlphaFoldDB" id="A0A198FEV6"/>
<dbReference type="Gene3D" id="3.40.190.10">
    <property type="entry name" value="Periplasmic binding protein-like II"/>
    <property type="match status" value="2"/>
</dbReference>
<dbReference type="PANTHER" id="PTHR30429">
    <property type="entry name" value="D-METHIONINE-BINDING LIPOPROTEIN METQ"/>
    <property type="match status" value="1"/>
</dbReference>
<comment type="caution">
    <text evidence="8">The sequence shown here is derived from an EMBL/GenBank/DDBJ whole genome shotgun (WGS) entry which is preliminary data.</text>
</comment>
<evidence type="ECO:0000256" key="7">
    <source>
        <dbReference type="PIRSR" id="PIRSR002854-1"/>
    </source>
</evidence>
<comment type="subcellular location">
    <subcellularLocation>
        <location evidence="1">Membrane</location>
        <topology evidence="1">Lipid-anchor</topology>
    </subcellularLocation>
</comment>
<keyword evidence="3" id="KW-0472">Membrane</keyword>
<keyword evidence="5 6" id="KW-0449">Lipoprotein</keyword>
<comment type="similarity">
    <text evidence="6">Belongs to the nlpA lipoprotein family.</text>
</comment>
<dbReference type="OrthoDB" id="9812878at2"/>
<keyword evidence="9" id="KW-1185">Reference proteome</keyword>
<reference evidence="8 9" key="1">
    <citation type="submission" date="2016-04" db="EMBL/GenBank/DDBJ databases">
        <title>ATOL: Assembling a taxonomically balanced genome-scale reconstruction of the evolutionary history of the Enterobacteriaceae.</title>
        <authorList>
            <person name="Plunkett G.III."/>
            <person name="Neeno-Eckwall E.C."/>
            <person name="Glasner J.D."/>
            <person name="Perna N.T."/>
        </authorList>
    </citation>
    <scope>NUCLEOTIDE SEQUENCE [LARGE SCALE GENOMIC DNA]</scope>
    <source>
        <strain evidence="8 9">ATCC 19692</strain>
    </source>
</reference>
<evidence type="ECO:0000313" key="9">
    <source>
        <dbReference type="Proteomes" id="UP000094023"/>
    </source>
</evidence>
<keyword evidence="4" id="KW-0564">Palmitate</keyword>
<organism evidence="8 9">
    <name type="scientific">Proteus myxofaciens ATCC 19692</name>
    <dbReference type="NCBI Taxonomy" id="1354337"/>
    <lineage>
        <taxon>Bacteria</taxon>
        <taxon>Pseudomonadati</taxon>
        <taxon>Pseudomonadota</taxon>
        <taxon>Gammaproteobacteria</taxon>
        <taxon>Enterobacterales</taxon>
        <taxon>Morganellaceae</taxon>
        <taxon>Proteus</taxon>
    </lineage>
</organism>
<evidence type="ECO:0000256" key="4">
    <source>
        <dbReference type="ARBA" id="ARBA00023139"/>
    </source>
</evidence>
<dbReference type="PIRSF" id="PIRSF002854">
    <property type="entry name" value="MetQ"/>
    <property type="match status" value="1"/>
</dbReference>
<evidence type="ECO:0000256" key="1">
    <source>
        <dbReference type="ARBA" id="ARBA00004635"/>
    </source>
</evidence>
<dbReference type="Pfam" id="PF03180">
    <property type="entry name" value="Lipoprotein_9"/>
    <property type="match status" value="1"/>
</dbReference>
<sequence>MTLTVLKKLGTLLFIGLAISACKPAEEKSHDKLIIGASSTPHAEILEFIKPQLAKEGVDLDIRIFNDYIIPNQALAEKELDANFFQHVPYLNKTLADHPDWKLVSAGAVHMHPYRFFSQKYKSLQDLPNGAKMISSNNLAQHGHILKLFQDEGLIKLRSGIDPDDSTIDDIVENPRNIKFLFNYDGPLLPQIYKNGEADVASIDGHFAINAGLDLTKEVIYTEPAANSKFANVIVVREEDKNDPRIEKLMAQLTSPETKQFILESFKGEAVPVP</sequence>
<dbReference type="PROSITE" id="PS51257">
    <property type="entry name" value="PROKAR_LIPOPROTEIN"/>
    <property type="match status" value="1"/>
</dbReference>
<dbReference type="GO" id="GO:0016020">
    <property type="term" value="C:membrane"/>
    <property type="evidence" value="ECO:0007669"/>
    <property type="project" value="UniProtKB-SubCell"/>
</dbReference>
<dbReference type="Proteomes" id="UP000094023">
    <property type="component" value="Unassembled WGS sequence"/>
</dbReference>
<evidence type="ECO:0000313" key="8">
    <source>
        <dbReference type="EMBL" id="OAT23422.1"/>
    </source>
</evidence>
<dbReference type="RefSeq" id="WP_066752223.1">
    <property type="nucleotide sequence ID" value="NZ_LXEN01000139.1"/>
</dbReference>
<protein>
    <recommendedName>
        <fullName evidence="6">Lipoprotein</fullName>
    </recommendedName>
</protein>
<dbReference type="STRING" id="1354337.M983_2786"/>
<dbReference type="SUPFAM" id="SSF53850">
    <property type="entry name" value="Periplasmic binding protein-like II"/>
    <property type="match status" value="1"/>
</dbReference>
<name>A0A198FEV6_9GAMM</name>